<reference evidence="3 4" key="1">
    <citation type="submission" date="2015-07" db="EMBL/GenBank/DDBJ databases">
        <title>A draft genome sequence of Mycobacterium wolinskyi.</title>
        <authorList>
            <person name="de Man T.J."/>
            <person name="Perry K.A."/>
            <person name="Coulliette A.D."/>
            <person name="Jensen B."/>
            <person name="Toney N.C."/>
            <person name="Limbago B.M."/>
            <person name="Noble-Wang J."/>
        </authorList>
    </citation>
    <scope>NUCLEOTIDE SEQUENCE [LARGE SCALE GENOMIC DNA]</scope>
    <source>
        <strain evidence="3 4">CDC_01</strain>
    </source>
</reference>
<gene>
    <name evidence="3" type="ORF">AFM11_03215</name>
</gene>
<dbReference type="GO" id="GO:0004519">
    <property type="term" value="F:endonuclease activity"/>
    <property type="evidence" value="ECO:0007669"/>
    <property type="project" value="UniProtKB-KW"/>
</dbReference>
<dbReference type="STRING" id="59750.AWC31_21880"/>
<comment type="caution">
    <text evidence="3">The sequence shown here is derived from an EMBL/GenBank/DDBJ whole genome shotgun (WGS) entry which is preliminary data.</text>
</comment>
<accession>A0A132PTD6</accession>
<evidence type="ECO:0000313" key="4">
    <source>
        <dbReference type="Proteomes" id="UP000070612"/>
    </source>
</evidence>
<keyword evidence="4" id="KW-1185">Reference proteome</keyword>
<dbReference type="Pfam" id="PF02720">
    <property type="entry name" value="DUF222"/>
    <property type="match status" value="1"/>
</dbReference>
<dbReference type="CDD" id="cd00085">
    <property type="entry name" value="HNHc"/>
    <property type="match status" value="1"/>
</dbReference>
<keyword evidence="3" id="KW-0378">Hydrolase</keyword>
<evidence type="ECO:0000259" key="2">
    <source>
        <dbReference type="SMART" id="SM00507"/>
    </source>
</evidence>
<dbReference type="EMBL" id="LGTW01000002">
    <property type="protein sequence ID" value="KWX25312.1"/>
    <property type="molecule type" value="Genomic_DNA"/>
</dbReference>
<evidence type="ECO:0000313" key="3">
    <source>
        <dbReference type="EMBL" id="KWX25312.1"/>
    </source>
</evidence>
<keyword evidence="3" id="KW-0255">Endonuclease</keyword>
<keyword evidence="3" id="KW-0540">Nuclease</keyword>
<dbReference type="PATRIC" id="fig|59750.3.peg.2518"/>
<sequence>MFEELDDAALAAGIEHETRAAAASDSRRLQMIAELIGRRVAEQDDELLHWACDYWDSAAGEVAAAMNVGHRAASREMLIAVALQERFPRVAALYAQGRLSSRLISTVTWRTRLIEDAETLQIMDAALVDRVVEWGPLSVEKLEQSIDALIERHDPEALRRTRTVARDRDVCFGKPDDATGTVSLYGRLLATDRAAFENRLAHMISGVCEDDPRTLGQRRSDAMGVLGAGGDRLKCQCGKSDCPAADVVDARAANTVVYVLAEPAALDAEPDPYLSGDDESNPIPRDEPPRPAKKPASAVIIGGGVVPTPLLAQLIACGAKVRELAQPCGEPEPRYRPSTGLAAFVRMRDMTCMFPGCDRPAVNCDIDHSVPYPAGATHPSNTKCLCRTHHLLKTFWDGWSDRQLPDGTVVWTTPSGRTYTKKPASRLFFPHWDTTTAALPPPRGRTVATDRGVMMPRRALTRAQREARQIKAERALNRAYLAERNKPPPT</sequence>
<protein>
    <submittedName>
        <fullName evidence="3">HNH endonuclease</fullName>
    </submittedName>
</protein>
<organism evidence="3 4">
    <name type="scientific">Mycolicibacterium wolinskyi</name>
    <dbReference type="NCBI Taxonomy" id="59750"/>
    <lineage>
        <taxon>Bacteria</taxon>
        <taxon>Bacillati</taxon>
        <taxon>Actinomycetota</taxon>
        <taxon>Actinomycetes</taxon>
        <taxon>Mycobacteriales</taxon>
        <taxon>Mycobacteriaceae</taxon>
        <taxon>Mycolicibacterium</taxon>
    </lineage>
</organism>
<evidence type="ECO:0000256" key="1">
    <source>
        <dbReference type="SAM" id="MobiDB-lite"/>
    </source>
</evidence>
<proteinExistence type="predicted"/>
<dbReference type="AlphaFoldDB" id="A0A132PTD6"/>
<dbReference type="InterPro" id="IPR003870">
    <property type="entry name" value="DUF222"/>
</dbReference>
<dbReference type="Proteomes" id="UP000070612">
    <property type="component" value="Unassembled WGS sequence"/>
</dbReference>
<feature type="domain" description="HNH nuclease" evidence="2">
    <location>
        <begin position="340"/>
        <end position="391"/>
    </location>
</feature>
<name>A0A132PTD6_9MYCO</name>
<feature type="region of interest" description="Disordered" evidence="1">
    <location>
        <begin position="268"/>
        <end position="295"/>
    </location>
</feature>
<dbReference type="InterPro" id="IPR003615">
    <property type="entry name" value="HNH_nuc"/>
</dbReference>
<dbReference type="RefSeq" id="WP_067843893.1">
    <property type="nucleotide sequence ID" value="NZ_LGTW01000002.1"/>
</dbReference>
<dbReference type="SMART" id="SM00507">
    <property type="entry name" value="HNHc"/>
    <property type="match status" value="1"/>
</dbReference>